<keyword evidence="3" id="KW-1185">Reference proteome</keyword>
<gene>
    <name evidence="2" type="ORF">G1H11_21820</name>
</gene>
<evidence type="ECO:0000256" key="1">
    <source>
        <dbReference type="SAM" id="Phobius"/>
    </source>
</evidence>
<keyword evidence="1" id="KW-0812">Transmembrane</keyword>
<feature type="transmembrane region" description="Helical" evidence="1">
    <location>
        <begin position="86"/>
        <end position="103"/>
    </location>
</feature>
<dbReference type="RefSeq" id="WP_163820737.1">
    <property type="nucleotide sequence ID" value="NZ_JAAGOB010000015.1"/>
</dbReference>
<sequence length="104" mass="11773">MRGAEQALAATQAQWPQILALTGREMPEKFEVLARYNAERARGMSHTPEMDEAMRKLQAEFDEWQGGHIEVNAPAFRPDLAWLRDVLLVLTSLALGILIGAWWL</sequence>
<reference evidence="2 3" key="1">
    <citation type="submission" date="2020-02" db="EMBL/GenBank/DDBJ databases">
        <authorList>
            <person name="Li X.-J."/>
            <person name="Feng X.-M."/>
        </authorList>
    </citation>
    <scope>NUCLEOTIDE SEQUENCE [LARGE SCALE GENOMIC DNA]</scope>
    <source>
        <strain evidence="2 3">CGMCC 4.7225</strain>
    </source>
</reference>
<evidence type="ECO:0000313" key="3">
    <source>
        <dbReference type="Proteomes" id="UP000469185"/>
    </source>
</evidence>
<accession>A0A6N9YSD3</accession>
<organism evidence="2 3">
    <name type="scientific">Phytoactinopolyspora alkaliphila</name>
    <dbReference type="NCBI Taxonomy" id="1783498"/>
    <lineage>
        <taxon>Bacteria</taxon>
        <taxon>Bacillati</taxon>
        <taxon>Actinomycetota</taxon>
        <taxon>Actinomycetes</taxon>
        <taxon>Jiangellales</taxon>
        <taxon>Jiangellaceae</taxon>
        <taxon>Phytoactinopolyspora</taxon>
    </lineage>
</organism>
<keyword evidence="1" id="KW-1133">Transmembrane helix</keyword>
<dbReference type="Proteomes" id="UP000469185">
    <property type="component" value="Unassembled WGS sequence"/>
</dbReference>
<dbReference type="AlphaFoldDB" id="A0A6N9YSD3"/>
<keyword evidence="1" id="KW-0472">Membrane</keyword>
<name>A0A6N9YSD3_9ACTN</name>
<evidence type="ECO:0000313" key="2">
    <source>
        <dbReference type="EMBL" id="NED97941.1"/>
    </source>
</evidence>
<proteinExistence type="predicted"/>
<protein>
    <submittedName>
        <fullName evidence="2">Uncharacterized protein</fullName>
    </submittedName>
</protein>
<dbReference type="EMBL" id="JAAGOB010000015">
    <property type="protein sequence ID" value="NED97941.1"/>
    <property type="molecule type" value="Genomic_DNA"/>
</dbReference>
<comment type="caution">
    <text evidence="2">The sequence shown here is derived from an EMBL/GenBank/DDBJ whole genome shotgun (WGS) entry which is preliminary data.</text>
</comment>